<dbReference type="InterPro" id="IPR039718">
    <property type="entry name" value="Rrm1"/>
</dbReference>
<comment type="catalytic activity">
    <reaction evidence="9">
        <text>a 2'-deoxyribonucleoside 5'-diphosphate + [thioredoxin]-disulfide + H2O = a ribonucleoside 5'-diphosphate + [thioredoxin]-dithiol</text>
        <dbReference type="Rhea" id="RHEA:23252"/>
        <dbReference type="Rhea" id="RHEA-COMP:10698"/>
        <dbReference type="Rhea" id="RHEA-COMP:10700"/>
        <dbReference type="ChEBI" id="CHEBI:15377"/>
        <dbReference type="ChEBI" id="CHEBI:29950"/>
        <dbReference type="ChEBI" id="CHEBI:50058"/>
        <dbReference type="ChEBI" id="CHEBI:57930"/>
        <dbReference type="ChEBI" id="CHEBI:73316"/>
        <dbReference type="EC" id="1.17.4.1"/>
    </reaction>
</comment>
<dbReference type="GeneID" id="26628698"/>
<evidence type="ECO:0000259" key="10">
    <source>
        <dbReference type="PROSITE" id="PS51161"/>
    </source>
</evidence>
<evidence type="ECO:0000313" key="11">
    <source>
        <dbReference type="EMBL" id="AJT61213.1"/>
    </source>
</evidence>
<dbReference type="RefSeq" id="YP_009201475.1">
    <property type="nucleotide sequence ID" value="NC_028829.1"/>
</dbReference>
<accession>A0A0D4DCA6</accession>
<dbReference type="GO" id="GO:0009263">
    <property type="term" value="P:deoxyribonucleotide biosynthetic process"/>
    <property type="evidence" value="ECO:0007669"/>
    <property type="project" value="UniProtKB-KW"/>
</dbReference>
<evidence type="ECO:0000313" key="12">
    <source>
        <dbReference type="Proteomes" id="UP000202888"/>
    </source>
</evidence>
<feature type="domain" description="ATP-cone" evidence="10">
    <location>
        <begin position="1"/>
        <end position="90"/>
    </location>
</feature>
<evidence type="ECO:0000256" key="7">
    <source>
        <dbReference type="ARBA" id="ARBA00023116"/>
    </source>
</evidence>
<dbReference type="GO" id="GO:0005524">
    <property type="term" value="F:ATP binding"/>
    <property type="evidence" value="ECO:0007669"/>
    <property type="project" value="UniProtKB-UniRule"/>
</dbReference>
<dbReference type="UniPathway" id="UPA00326"/>
<dbReference type="Pfam" id="PF02867">
    <property type="entry name" value="Ribonuc_red_lgC"/>
    <property type="match status" value="1"/>
</dbReference>
<dbReference type="InterPro" id="IPR000788">
    <property type="entry name" value="RNR_lg_C"/>
</dbReference>
<comment type="similarity">
    <text evidence="1 9">Belongs to the ribonucleoside diphosphate reductase large chain family.</text>
</comment>
<sequence>MLVVKSSGITEEFEESKLMRVLADACENTKINPHQLLDRVIAQLSDGMTSKDIQKAAIKIAADSISVDEPDYQYVAARLAMYGLRKDVYGQFDPIPFKQLIERNTAIEVYDSEILQKWSDDELEYLESQVKHERDFEFAYAGVMQLKEKYLCKNRGTGAIYETPQYAYMLIAMCLHQEEKYDRIKHVVDFYNAVSTHKLSLPTPIMAGVRTPTRQFSSCVKIESGDSLHSINEVAKSIVSYISKRAGIGVNGGAIRAEGAVVRSGEIRHTGVIPFWKHFQTAVKSCSQGGVRGGAATLTYPIWHLEVEKLLVLKNNKGVEENRIRHLDYSVSISRLMLERLVNNDYITLFSPDERHGALYGEYHTNPEQFEKLYLELEADPNVRKKRIKATELFSMFGQERNGTGRIYPIFVDNLNAQSPYIEAIKQSNLCMEIALPTYPLGSADEEIALCTLAAYNLGAIESPSEFAHLAPIIIRALDNLLDYQDYPVKAAEKAKYRRALGVGITNFAYFLAKNFVGYDDSAKYLVHEWMEAMSYYNIQASMMLAKERGPNKWHRKTRWAQGKLPIDWYNKNVDKLVKPNYNLDWEALRADVIRYGMRNDTTSAFMPCESSSQISNSTNGIEPPRALVSTKQSKDGVFNQVVPEVDLLKDEYGLAWKACGKDNFGYLTLVAIMQKFVDQSISANEYYDPSQVANGKIAMERIFEELAFCSHYGIKTLYYSNTRDGADGNEGDEDCDGCKV</sequence>
<evidence type="ECO:0000256" key="6">
    <source>
        <dbReference type="ARBA" id="ARBA00023002"/>
    </source>
</evidence>
<evidence type="ECO:0000256" key="2">
    <source>
        <dbReference type="ARBA" id="ARBA00012274"/>
    </source>
</evidence>
<dbReference type="NCBIfam" id="TIGR02506">
    <property type="entry name" value="NrdE_NrdA"/>
    <property type="match status" value="1"/>
</dbReference>
<keyword evidence="6 9" id="KW-0560">Oxidoreductase</keyword>
<dbReference type="InterPro" id="IPR013509">
    <property type="entry name" value="RNR_lsu_N"/>
</dbReference>
<dbReference type="InterPro" id="IPR013346">
    <property type="entry name" value="NrdE_NrdA_C"/>
</dbReference>
<dbReference type="Pfam" id="PF00317">
    <property type="entry name" value="Ribonuc_red_lgN"/>
    <property type="match status" value="1"/>
</dbReference>
<dbReference type="NCBIfam" id="NF006578">
    <property type="entry name" value="PRK09103.1"/>
    <property type="match status" value="1"/>
</dbReference>
<dbReference type="PRINTS" id="PR01183">
    <property type="entry name" value="RIBORDTASEM1"/>
</dbReference>
<evidence type="ECO:0000256" key="1">
    <source>
        <dbReference type="ARBA" id="ARBA00010406"/>
    </source>
</evidence>
<keyword evidence="5 8" id="KW-0067">ATP-binding</keyword>
<dbReference type="InterPro" id="IPR008926">
    <property type="entry name" value="RNR_R1-su_N"/>
</dbReference>
<keyword evidence="3" id="KW-0021">Allosteric enzyme</keyword>
<keyword evidence="7 9" id="KW-0215">Deoxyribonucleotide synthesis</keyword>
<proteinExistence type="inferred from homology"/>
<dbReference type="SUPFAM" id="SSF51998">
    <property type="entry name" value="PFL-like glycyl radical enzymes"/>
    <property type="match status" value="1"/>
</dbReference>
<name>A0A0D4DCA6_9CAUD</name>
<organism evidence="11 12">
    <name type="scientific">Vibrio phage ValKK3</name>
    <dbReference type="NCBI Taxonomy" id="1610855"/>
    <lineage>
        <taxon>Viruses</taxon>
        <taxon>Duplodnaviria</taxon>
        <taxon>Heunggongvirae</taxon>
        <taxon>Uroviricota</taxon>
        <taxon>Caudoviricetes</taxon>
        <taxon>Pantevenvirales</taxon>
        <taxon>Straboviridae</taxon>
        <taxon>Schizotequatrovirus</taxon>
        <taxon>Schizotequatrovirus valkk3</taxon>
    </lineage>
</organism>
<dbReference type="GO" id="GO:0004748">
    <property type="term" value="F:ribonucleoside-diphosphate reductase activity, thioredoxin disulfide as acceptor"/>
    <property type="evidence" value="ECO:0007669"/>
    <property type="project" value="UniProtKB-EC"/>
</dbReference>
<dbReference type="EMBL" id="KP671755">
    <property type="protein sequence ID" value="AJT61213.1"/>
    <property type="molecule type" value="Genomic_DNA"/>
</dbReference>
<dbReference type="OrthoDB" id="2980at10239"/>
<dbReference type="KEGG" id="vg:26628698"/>
<evidence type="ECO:0000256" key="4">
    <source>
        <dbReference type="ARBA" id="ARBA00022741"/>
    </source>
</evidence>
<dbReference type="Pfam" id="PF03477">
    <property type="entry name" value="ATP-cone"/>
    <property type="match status" value="1"/>
</dbReference>
<dbReference type="Gene3D" id="3.20.70.20">
    <property type="match status" value="1"/>
</dbReference>
<dbReference type="PANTHER" id="PTHR11573:SF6">
    <property type="entry name" value="RIBONUCLEOSIDE-DIPHOSPHATE REDUCTASE LARGE SUBUNIT"/>
    <property type="match status" value="1"/>
</dbReference>
<dbReference type="PANTHER" id="PTHR11573">
    <property type="entry name" value="RIBONUCLEOSIDE-DIPHOSPHATE REDUCTASE LARGE CHAIN"/>
    <property type="match status" value="1"/>
</dbReference>
<evidence type="ECO:0000256" key="3">
    <source>
        <dbReference type="ARBA" id="ARBA00022533"/>
    </source>
</evidence>
<dbReference type="PROSITE" id="PS00089">
    <property type="entry name" value="RIBORED_LARGE"/>
    <property type="match status" value="1"/>
</dbReference>
<dbReference type="InterPro" id="IPR005144">
    <property type="entry name" value="ATP-cone_dom"/>
</dbReference>
<dbReference type="SUPFAM" id="SSF48168">
    <property type="entry name" value="R1 subunit of ribonucleotide reductase, N-terminal domain"/>
    <property type="match status" value="1"/>
</dbReference>
<evidence type="ECO:0000256" key="5">
    <source>
        <dbReference type="ARBA" id="ARBA00022840"/>
    </source>
</evidence>
<evidence type="ECO:0000256" key="8">
    <source>
        <dbReference type="PROSITE-ProRule" id="PRU00492"/>
    </source>
</evidence>
<dbReference type="Proteomes" id="UP000202888">
    <property type="component" value="Segment"/>
</dbReference>
<dbReference type="PROSITE" id="PS51161">
    <property type="entry name" value="ATP_CONE"/>
    <property type="match status" value="1"/>
</dbReference>
<comment type="function">
    <text evidence="9">Provides the precursors necessary for DNA synthesis. Catalyzes the biosynthesis of deoxyribonucleotides from the corresponding ribonucleotides.</text>
</comment>
<reference evidence="11 12" key="1">
    <citation type="journal article" date="2016" name="Genom Data">
        <title>Complete genome sequence of a giant Vibrio phage ValKK3 infecting Vibrio alginolyticus.</title>
        <authorList>
            <person name="Lal T.M."/>
            <person name="Sano M."/>
            <person name="Hatai K."/>
            <person name="Ransangan J."/>
        </authorList>
    </citation>
    <scope>NUCLEOTIDE SEQUENCE [LARGE SCALE GENOMIC DNA]</scope>
</reference>
<dbReference type="EC" id="1.17.4.1" evidence="2 9"/>
<keyword evidence="4 8" id="KW-0547">Nucleotide-binding</keyword>
<evidence type="ECO:0000256" key="9">
    <source>
        <dbReference type="RuleBase" id="RU003410"/>
    </source>
</evidence>
<keyword evidence="12" id="KW-1185">Reference proteome</keyword>
<protein>
    <recommendedName>
        <fullName evidence="2 9">Ribonucleoside-diphosphate reductase</fullName>
        <ecNumber evidence="2 9">1.17.4.1</ecNumber>
    </recommendedName>
</protein>